<proteinExistence type="inferred from homology"/>
<dbReference type="PANTHER" id="PTHR44899">
    <property type="entry name" value="CAMK FAMILY PROTEIN KINASE"/>
    <property type="match status" value="1"/>
</dbReference>
<dbReference type="PROSITE" id="PS00107">
    <property type="entry name" value="PROTEIN_KINASE_ATP"/>
    <property type="match status" value="1"/>
</dbReference>
<comment type="catalytic activity">
    <reaction evidence="8">
        <text>L-seryl-[protein] + ATP = O-phospho-L-seryl-[protein] + ADP + H(+)</text>
        <dbReference type="Rhea" id="RHEA:17989"/>
        <dbReference type="Rhea" id="RHEA-COMP:9863"/>
        <dbReference type="Rhea" id="RHEA-COMP:11604"/>
        <dbReference type="ChEBI" id="CHEBI:15378"/>
        <dbReference type="ChEBI" id="CHEBI:29999"/>
        <dbReference type="ChEBI" id="CHEBI:30616"/>
        <dbReference type="ChEBI" id="CHEBI:83421"/>
        <dbReference type="ChEBI" id="CHEBI:456216"/>
        <dbReference type="EC" id="2.7.11.1"/>
    </reaction>
</comment>
<dbReference type="GO" id="GO:0005524">
    <property type="term" value="F:ATP binding"/>
    <property type="evidence" value="ECO:0007669"/>
    <property type="project" value="UniProtKB-UniRule"/>
</dbReference>
<comment type="catalytic activity">
    <reaction evidence="7">
        <text>L-threonyl-[protein] + ATP = O-phospho-L-threonyl-[protein] + ADP + H(+)</text>
        <dbReference type="Rhea" id="RHEA:46608"/>
        <dbReference type="Rhea" id="RHEA-COMP:11060"/>
        <dbReference type="Rhea" id="RHEA-COMP:11605"/>
        <dbReference type="ChEBI" id="CHEBI:15378"/>
        <dbReference type="ChEBI" id="CHEBI:30013"/>
        <dbReference type="ChEBI" id="CHEBI:30616"/>
        <dbReference type="ChEBI" id="CHEBI:61977"/>
        <dbReference type="ChEBI" id="CHEBI:456216"/>
        <dbReference type="EC" id="2.7.11.1"/>
    </reaction>
</comment>
<evidence type="ECO:0000313" key="14">
    <source>
        <dbReference type="Proteomes" id="UP001642409"/>
    </source>
</evidence>
<dbReference type="InterPro" id="IPR051131">
    <property type="entry name" value="NEK_Ser/Thr_kinase_NIMA"/>
</dbReference>
<protein>
    <recommendedName>
        <fullName evidence="1">non-specific serine/threonine protein kinase</fullName>
        <ecNumber evidence="1">2.7.11.1</ecNumber>
    </recommendedName>
</protein>
<dbReference type="Pfam" id="PF00069">
    <property type="entry name" value="Pkinase"/>
    <property type="match status" value="1"/>
</dbReference>
<evidence type="ECO:0000256" key="10">
    <source>
        <dbReference type="RuleBase" id="RU000304"/>
    </source>
</evidence>
<dbReference type="InterPro" id="IPR017441">
    <property type="entry name" value="Protein_kinase_ATP_BS"/>
</dbReference>
<dbReference type="EMBL" id="CAXDID020000022">
    <property type="protein sequence ID" value="CAL5988092.1"/>
    <property type="molecule type" value="Genomic_DNA"/>
</dbReference>
<evidence type="ECO:0000256" key="9">
    <source>
        <dbReference type="PROSITE-ProRule" id="PRU10141"/>
    </source>
</evidence>
<feature type="binding site" evidence="9">
    <location>
        <position position="39"/>
    </location>
    <ligand>
        <name>ATP</name>
        <dbReference type="ChEBI" id="CHEBI:30616"/>
    </ligand>
</feature>
<dbReference type="InterPro" id="IPR011009">
    <property type="entry name" value="Kinase-like_dom_sf"/>
</dbReference>
<keyword evidence="2 10" id="KW-0723">Serine/threonine-protein kinase</keyword>
<dbReference type="Gene3D" id="1.10.510.10">
    <property type="entry name" value="Transferase(Phosphotransferase) domain 1"/>
    <property type="match status" value="1"/>
</dbReference>
<name>A0AA86S2Y8_9EUKA</name>
<keyword evidence="6 9" id="KW-0067">ATP-binding</keyword>
<dbReference type="PANTHER" id="PTHR44899:SF3">
    <property type="entry name" value="SERINE_THREONINE-PROTEIN KINASE NEK1"/>
    <property type="match status" value="1"/>
</dbReference>
<evidence type="ECO:0000256" key="7">
    <source>
        <dbReference type="ARBA" id="ARBA00047899"/>
    </source>
</evidence>
<accession>A0AA86S2Y8</accession>
<reference evidence="13 14" key="2">
    <citation type="submission" date="2024-07" db="EMBL/GenBank/DDBJ databases">
        <authorList>
            <person name="Akdeniz Z."/>
        </authorList>
    </citation>
    <scope>NUCLEOTIDE SEQUENCE [LARGE SCALE GENOMIC DNA]</scope>
</reference>
<evidence type="ECO:0000256" key="8">
    <source>
        <dbReference type="ARBA" id="ARBA00048679"/>
    </source>
</evidence>
<dbReference type="EMBL" id="CATOUU010001177">
    <property type="protein sequence ID" value="CAI9977120.1"/>
    <property type="molecule type" value="Genomic_DNA"/>
</dbReference>
<evidence type="ECO:0000313" key="12">
    <source>
        <dbReference type="EMBL" id="CAI9977120.1"/>
    </source>
</evidence>
<evidence type="ECO:0000256" key="6">
    <source>
        <dbReference type="ARBA" id="ARBA00022840"/>
    </source>
</evidence>
<evidence type="ECO:0000256" key="5">
    <source>
        <dbReference type="ARBA" id="ARBA00022777"/>
    </source>
</evidence>
<dbReference type="SUPFAM" id="SSF56112">
    <property type="entry name" value="Protein kinase-like (PK-like)"/>
    <property type="match status" value="1"/>
</dbReference>
<evidence type="ECO:0000256" key="3">
    <source>
        <dbReference type="ARBA" id="ARBA00022679"/>
    </source>
</evidence>
<keyword evidence="4 9" id="KW-0547">Nucleotide-binding</keyword>
<feature type="domain" description="Protein kinase" evidence="11">
    <location>
        <begin position="10"/>
        <end position="262"/>
    </location>
</feature>
<dbReference type="PROSITE" id="PS50011">
    <property type="entry name" value="PROTEIN_KINASE_DOM"/>
    <property type="match status" value="1"/>
</dbReference>
<dbReference type="InterPro" id="IPR008271">
    <property type="entry name" value="Ser/Thr_kinase_AS"/>
</dbReference>
<dbReference type="Proteomes" id="UP001642409">
    <property type="component" value="Unassembled WGS sequence"/>
</dbReference>
<sequence length="427" mass="49574">MTTLINRRYEMTQMLVGSGSFGQCFLAIDKTTYKRCVLKVTKQLQGDIEANIQTEVRALEQLSHPHLTHGFDHFLLNNQFYIVMDYYDNNNLQSYIKRIPNPSPKQLRLWLAQIASAVNYLHSKQIIHRDLKLDNIFVSQDQKLFVGDFGTIGEIVNNRLSETYCVGTAIYQSPELIQHRPYGLKTDMWSIGCMLYEILAGKLPFNGQNLSTLCKQITNAQYEPLPQQYYAEFQPFLNGLFQIDQEKRWSSHDLCMQLQPELRELNLIQFLQIPPQMFLIEQIQPTELTQISLPQIEQNTEPKIQSSPQNDLMKVKELNAETPREQDADNSQDGIRTRLHEKIRKLTGDENVIYKLIMIQRKITEKQQIQRLLDYLNIKLTLDQIDFNNDNQAREALVKVINTLCPGKESQLIAELVRKISSDPVVE</sequence>
<keyword evidence="5 13" id="KW-0418">Kinase</keyword>
<evidence type="ECO:0000313" key="13">
    <source>
        <dbReference type="EMBL" id="CAL5988092.1"/>
    </source>
</evidence>
<evidence type="ECO:0000259" key="11">
    <source>
        <dbReference type="PROSITE" id="PS50011"/>
    </source>
</evidence>
<evidence type="ECO:0000256" key="2">
    <source>
        <dbReference type="ARBA" id="ARBA00022527"/>
    </source>
</evidence>
<dbReference type="FunFam" id="1.10.510.10:FF:000571">
    <property type="entry name" value="Maternal embryonic leucine zipper kinase"/>
    <property type="match status" value="1"/>
</dbReference>
<dbReference type="SMART" id="SM00220">
    <property type="entry name" value="S_TKc"/>
    <property type="match status" value="1"/>
</dbReference>
<evidence type="ECO:0000256" key="4">
    <source>
        <dbReference type="ARBA" id="ARBA00022741"/>
    </source>
</evidence>
<reference evidence="12" key="1">
    <citation type="submission" date="2023-06" db="EMBL/GenBank/DDBJ databases">
        <authorList>
            <person name="Kurt Z."/>
        </authorList>
    </citation>
    <scope>NUCLEOTIDE SEQUENCE</scope>
</reference>
<comment type="similarity">
    <text evidence="10">Belongs to the protein kinase superfamily.</text>
</comment>
<organism evidence="12">
    <name type="scientific">Hexamita inflata</name>
    <dbReference type="NCBI Taxonomy" id="28002"/>
    <lineage>
        <taxon>Eukaryota</taxon>
        <taxon>Metamonada</taxon>
        <taxon>Diplomonadida</taxon>
        <taxon>Hexamitidae</taxon>
        <taxon>Hexamitinae</taxon>
        <taxon>Hexamita</taxon>
    </lineage>
</organism>
<comment type="caution">
    <text evidence="12">The sequence shown here is derived from an EMBL/GenBank/DDBJ whole genome shotgun (WGS) entry which is preliminary data.</text>
</comment>
<dbReference type="AlphaFoldDB" id="A0AA86S2Y8"/>
<dbReference type="GO" id="GO:0004674">
    <property type="term" value="F:protein serine/threonine kinase activity"/>
    <property type="evidence" value="ECO:0007669"/>
    <property type="project" value="UniProtKB-KW"/>
</dbReference>
<dbReference type="InterPro" id="IPR000719">
    <property type="entry name" value="Prot_kinase_dom"/>
</dbReference>
<dbReference type="EC" id="2.7.11.1" evidence="1"/>
<dbReference type="PROSITE" id="PS00108">
    <property type="entry name" value="PROTEIN_KINASE_ST"/>
    <property type="match status" value="1"/>
</dbReference>
<keyword evidence="14" id="KW-1185">Reference proteome</keyword>
<gene>
    <name evidence="13" type="ORF">HINF_LOCUS10202</name>
    <name evidence="12" type="ORF">HINF_LOCUS64765</name>
</gene>
<evidence type="ECO:0000256" key="1">
    <source>
        <dbReference type="ARBA" id="ARBA00012513"/>
    </source>
</evidence>
<keyword evidence="3" id="KW-0808">Transferase</keyword>